<evidence type="ECO:0000256" key="5">
    <source>
        <dbReference type="SAM" id="MobiDB-lite"/>
    </source>
</evidence>
<keyword evidence="2 4" id="KW-0853">WD repeat</keyword>
<dbReference type="PRINTS" id="PR00320">
    <property type="entry name" value="GPROTEINBRPT"/>
</dbReference>
<dbReference type="InterPro" id="IPR001680">
    <property type="entry name" value="WD40_rpt"/>
</dbReference>
<feature type="compositionally biased region" description="Acidic residues" evidence="5">
    <location>
        <begin position="10"/>
        <end position="25"/>
    </location>
</feature>
<sequence>MIEAAKEEVREEGDGDGGELEEGEEKMEVGSAAVTDEGKDELSIYRLDDYDNDESGLPGVGNIVYDADIVNDPNLVGGDEDSEEDEDFQIRRTDNLVLVGKTEEDMCSLEVQVYDDDNAALYVHHEILLSAFPLALAWSPAHPKEDKRGNFCAIGTFKPEIELWDLDVVGAMDPVLTLGGEVEAKKSGKKGKKGKKKQLFNWKEGSHKNAVLSLSWNPTSVHHLASGSADNTVKVWDVSREACVATLAHHSDKVQSVEWSTEEAYALLTGGFDQTLHVADARQGDESKTVQWSIHEPIECCHWDPCNPPAFAVSTEAGNVFYYDARKPGTEPFLRIQAHDKQCTSFSFQRQIPGMLITSSVDATVRVWDVNVGEGTANLVDGRPMDIGAIFNVSASPDLPFIIAAGGSEDIVGIWDMQEKDSIKKVFGGRVKEDE</sequence>
<dbReference type="InterPro" id="IPR044285">
    <property type="entry name" value="PWP1"/>
</dbReference>
<dbReference type="InterPro" id="IPR015943">
    <property type="entry name" value="WD40/YVTN_repeat-like_dom_sf"/>
</dbReference>
<evidence type="ECO:0000256" key="4">
    <source>
        <dbReference type="PROSITE-ProRule" id="PRU00221"/>
    </source>
</evidence>
<keyword evidence="3" id="KW-0677">Repeat</keyword>
<proteinExistence type="predicted"/>
<dbReference type="PANTHER" id="PTHR14091:SF0">
    <property type="entry name" value="PERIODIC TRYPTOPHAN PROTEIN 1 HOMOLOG"/>
    <property type="match status" value="1"/>
</dbReference>
<dbReference type="InterPro" id="IPR020472">
    <property type="entry name" value="WD40_PAC1"/>
</dbReference>
<dbReference type="InterPro" id="IPR036322">
    <property type="entry name" value="WD40_repeat_dom_sf"/>
</dbReference>
<dbReference type="GO" id="GO:0006364">
    <property type="term" value="P:rRNA processing"/>
    <property type="evidence" value="ECO:0007669"/>
    <property type="project" value="InterPro"/>
</dbReference>
<dbReference type="PROSITE" id="PS50294">
    <property type="entry name" value="WD_REPEATS_REGION"/>
    <property type="match status" value="2"/>
</dbReference>
<dbReference type="AlphaFoldDB" id="A0A7S3GI35"/>
<dbReference type="Gene3D" id="2.130.10.10">
    <property type="entry name" value="YVTN repeat-like/Quinoprotein amine dehydrogenase"/>
    <property type="match status" value="2"/>
</dbReference>
<dbReference type="SUPFAM" id="SSF50978">
    <property type="entry name" value="WD40 repeat-like"/>
    <property type="match status" value="1"/>
</dbReference>
<gene>
    <name evidence="6" type="ORF">PBIL07802_LOCUS29297</name>
</gene>
<accession>A0A7S3GI35</accession>
<protein>
    <recommendedName>
        <fullName evidence="7">Periodic tryptophan protein 1</fullName>
    </recommendedName>
</protein>
<dbReference type="Pfam" id="PF00400">
    <property type="entry name" value="WD40"/>
    <property type="match status" value="3"/>
</dbReference>
<evidence type="ECO:0000256" key="2">
    <source>
        <dbReference type="ARBA" id="ARBA00022574"/>
    </source>
</evidence>
<keyword evidence="1" id="KW-0597">Phosphoprotein</keyword>
<evidence type="ECO:0000313" key="6">
    <source>
        <dbReference type="EMBL" id="CAE0266955.1"/>
    </source>
</evidence>
<feature type="repeat" description="WD" evidence="4">
    <location>
        <begin position="204"/>
        <end position="246"/>
    </location>
</feature>
<feature type="repeat" description="WD" evidence="4">
    <location>
        <begin position="336"/>
        <end position="378"/>
    </location>
</feature>
<feature type="repeat" description="WD" evidence="4">
    <location>
        <begin position="247"/>
        <end position="289"/>
    </location>
</feature>
<dbReference type="GO" id="GO:0005634">
    <property type="term" value="C:nucleus"/>
    <property type="evidence" value="ECO:0007669"/>
    <property type="project" value="TreeGrafter"/>
</dbReference>
<dbReference type="SMART" id="SM00320">
    <property type="entry name" value="WD40"/>
    <property type="match status" value="5"/>
</dbReference>
<name>A0A7S3GI35_9EUKA</name>
<dbReference type="PROSITE" id="PS50082">
    <property type="entry name" value="WD_REPEATS_2"/>
    <property type="match status" value="3"/>
</dbReference>
<evidence type="ECO:0000256" key="1">
    <source>
        <dbReference type="ARBA" id="ARBA00022553"/>
    </source>
</evidence>
<dbReference type="InterPro" id="IPR019775">
    <property type="entry name" value="WD40_repeat_CS"/>
</dbReference>
<dbReference type="EMBL" id="HBIB01044783">
    <property type="protein sequence ID" value="CAE0266955.1"/>
    <property type="molecule type" value="Transcribed_RNA"/>
</dbReference>
<dbReference type="PROSITE" id="PS00678">
    <property type="entry name" value="WD_REPEATS_1"/>
    <property type="match status" value="2"/>
</dbReference>
<reference evidence="6" key="1">
    <citation type="submission" date="2021-01" db="EMBL/GenBank/DDBJ databases">
        <authorList>
            <person name="Corre E."/>
            <person name="Pelletier E."/>
            <person name="Niang G."/>
            <person name="Scheremetjew M."/>
            <person name="Finn R."/>
            <person name="Kale V."/>
            <person name="Holt S."/>
            <person name="Cochrane G."/>
            <person name="Meng A."/>
            <person name="Brown T."/>
            <person name="Cohen L."/>
        </authorList>
    </citation>
    <scope>NUCLEOTIDE SEQUENCE</scope>
    <source>
        <strain evidence="6">NIES-2562</strain>
    </source>
</reference>
<organism evidence="6">
    <name type="scientific">Palpitomonas bilix</name>
    <dbReference type="NCBI Taxonomy" id="652834"/>
    <lineage>
        <taxon>Eukaryota</taxon>
        <taxon>Eukaryota incertae sedis</taxon>
    </lineage>
</organism>
<feature type="region of interest" description="Disordered" evidence="5">
    <location>
        <begin position="1"/>
        <end position="40"/>
    </location>
</feature>
<evidence type="ECO:0008006" key="7">
    <source>
        <dbReference type="Google" id="ProtNLM"/>
    </source>
</evidence>
<dbReference type="PANTHER" id="PTHR14091">
    <property type="entry name" value="PERIODIC TRYPTOPHAN PROTEIN 1"/>
    <property type="match status" value="1"/>
</dbReference>
<evidence type="ECO:0000256" key="3">
    <source>
        <dbReference type="ARBA" id="ARBA00022737"/>
    </source>
</evidence>